<proteinExistence type="predicted"/>
<feature type="compositionally biased region" description="Polar residues" evidence="2">
    <location>
        <begin position="93"/>
        <end position="105"/>
    </location>
</feature>
<dbReference type="Proteomes" id="UP001259832">
    <property type="component" value="Unassembled WGS sequence"/>
</dbReference>
<dbReference type="EMBL" id="JASMQC010000041">
    <property type="protein sequence ID" value="KAK1930196.1"/>
    <property type="molecule type" value="Genomic_DNA"/>
</dbReference>
<feature type="compositionally biased region" description="Low complexity" evidence="2">
    <location>
        <begin position="877"/>
        <end position="886"/>
    </location>
</feature>
<dbReference type="InterPro" id="IPR011990">
    <property type="entry name" value="TPR-like_helical_dom_sf"/>
</dbReference>
<feature type="region of interest" description="Disordered" evidence="2">
    <location>
        <begin position="354"/>
        <end position="374"/>
    </location>
</feature>
<dbReference type="PANTHER" id="PTHR18950:SF0">
    <property type="entry name" value="PROGESTERONE IMMUNOMODULATORY BINDING FACTOR 1"/>
    <property type="match status" value="1"/>
</dbReference>
<reference evidence="3" key="1">
    <citation type="submission" date="2023-08" db="EMBL/GenBank/DDBJ databases">
        <title>Reference Genome Resource for the Citrus Pathogen Phytophthora citrophthora.</title>
        <authorList>
            <person name="Moller H."/>
            <person name="Coetzee B."/>
            <person name="Rose L.J."/>
            <person name="Van Niekerk J.M."/>
        </authorList>
    </citation>
    <scope>NUCLEOTIDE SEQUENCE</scope>
    <source>
        <strain evidence="3">STE-U-9442</strain>
    </source>
</reference>
<comment type="caution">
    <text evidence="3">The sequence shown here is derived from an EMBL/GenBank/DDBJ whole genome shotgun (WGS) entry which is preliminary data.</text>
</comment>
<dbReference type="AlphaFoldDB" id="A0AAD9G191"/>
<evidence type="ECO:0000256" key="1">
    <source>
        <dbReference type="SAM" id="Coils"/>
    </source>
</evidence>
<dbReference type="GO" id="GO:0005815">
    <property type="term" value="C:microtubule organizing center"/>
    <property type="evidence" value="ECO:0007669"/>
    <property type="project" value="TreeGrafter"/>
</dbReference>
<feature type="compositionally biased region" description="Basic and acidic residues" evidence="2">
    <location>
        <begin position="354"/>
        <end position="365"/>
    </location>
</feature>
<feature type="coiled-coil region" evidence="1">
    <location>
        <begin position="597"/>
        <end position="649"/>
    </location>
</feature>
<keyword evidence="4" id="KW-1185">Reference proteome</keyword>
<sequence>MAARATSAEDRRFRRLAAQLGVSRHVLGSEDTAEPSGASSAAEIGVETTAQAPDPTNFEVAEEEELELDEEIELEAPNDEEEEEDDVGELSLTLPSDSASEGLSSDLSLPHSFGHYDRLSTGRGISHFDDHLAMLSPGQMPSGRANRLQLTPQRATSTDGSEAVMKKFYEIQVGKIRAQLALSVQAQRELEETLQQERAVWQQKEAEMKHSSEDKQSRLEKELKRTQVDLQAALSRLRMEKTHFASLEISDALAEQLQRQDEEDLSIREFIQLSIHSKVRKMETELERCRQEVEMVQRSSSADKAAAAGASDEIQQVQRIAEAKGRRLQHELELSEATRMEMEQQIKTLVEQVEGMKEEQRRSEDLYSDQRSLQKESERLKRDLQILQQEHEDLQSRFNETSTSSSELHGRIALLSADKSFLQDAKMQLEDQLEKLRQSLQNTQDKVNSLQEKHDGNLSQSAQLQNETRLHFEKKLDDEMSRFMDLSKREIDRIRNDGQVVYERENRLLKEARDDALKHVEVLQARLDSIQSALDEKASSTCSLHMHCDVLFNFVLESTRMESTHTTELASARTELKMRHFEISQLKLTLEEKATSTRNARLEIDMLTQKVEAHKEEFARLETTSTTRITQLEAALDVERNKLKEYELLEVDLDGAILQTGEVAAEGERDGSPTNSKLQEVVTTFGAIPTTTKRRFQFQQSVLLAQKVVKAQREAIALEQKLNEVTSDRVKLQQQVVELKAKVASFHQPQSYLIDKLSRREQQLQAAVQRHEEVQSHLQQLRAQYQQLQDANSSLRHQLQQLLSRRGDLDALKATVQLLQGKIQASTHQQKLYNEFTKPPTAVERTTVDPVSFSPKVSPPPSITRPPTPQKNPNFASEVSSSSSISSTPKCINMAAHLSLPLLRRAVTSTAVHGASTSRRFATASGGSDEALKADFKRWLKKETALLTFMVVAGATGVHFYQNREDAPVKQVERLIKQAEQNAKEGEPKQALQHCLHAYDVVKRTNPHDRHLFELAFSIASQYEALARGAPTTTYYLDALEHNSREMKVAKRERNRVVTLDRIAQSYENRGHIKTAERYFKQAISAYDQNRGRRELSKASTSDQADLAGLDREIPGVLFNYAQMLMANERWTEAGNALQRAMTLARVSSLSDEYVELIEDAMASVRTAKAKEKAEAEQQQELK</sequence>
<name>A0AAD9G191_9STRA</name>
<dbReference type="InterPro" id="IPR026205">
    <property type="entry name" value="PIBF1"/>
</dbReference>
<protein>
    <submittedName>
        <fullName evidence="3">Progesterone-induced-blocking factor 1</fullName>
    </submittedName>
</protein>
<feature type="compositionally biased region" description="Acidic residues" evidence="2">
    <location>
        <begin position="60"/>
        <end position="88"/>
    </location>
</feature>
<dbReference type="GO" id="GO:0060271">
    <property type="term" value="P:cilium assembly"/>
    <property type="evidence" value="ECO:0007669"/>
    <property type="project" value="TreeGrafter"/>
</dbReference>
<dbReference type="SUPFAM" id="SSF48452">
    <property type="entry name" value="TPR-like"/>
    <property type="match status" value="1"/>
</dbReference>
<feature type="region of interest" description="Disordered" evidence="2">
    <location>
        <begin position="24"/>
        <end position="105"/>
    </location>
</feature>
<feature type="coiled-coil region" evidence="1">
    <location>
        <begin position="708"/>
        <end position="805"/>
    </location>
</feature>
<keyword evidence="1" id="KW-0175">Coiled coil</keyword>
<evidence type="ECO:0000256" key="2">
    <source>
        <dbReference type="SAM" id="MobiDB-lite"/>
    </source>
</evidence>
<dbReference type="Gene3D" id="1.25.40.10">
    <property type="entry name" value="Tetratricopeptide repeat domain"/>
    <property type="match status" value="1"/>
</dbReference>
<dbReference type="PANTHER" id="PTHR18950">
    <property type="entry name" value="PROGESTERONE-INDUCED BLOCKING FACTOR 1"/>
    <property type="match status" value="1"/>
</dbReference>
<feature type="region of interest" description="Disordered" evidence="2">
    <location>
        <begin position="850"/>
        <end position="886"/>
    </location>
</feature>
<evidence type="ECO:0000313" key="3">
    <source>
        <dbReference type="EMBL" id="KAK1930196.1"/>
    </source>
</evidence>
<organism evidence="3 4">
    <name type="scientific">Phytophthora citrophthora</name>
    <dbReference type="NCBI Taxonomy" id="4793"/>
    <lineage>
        <taxon>Eukaryota</taxon>
        <taxon>Sar</taxon>
        <taxon>Stramenopiles</taxon>
        <taxon>Oomycota</taxon>
        <taxon>Peronosporomycetes</taxon>
        <taxon>Peronosporales</taxon>
        <taxon>Peronosporaceae</taxon>
        <taxon>Phytophthora</taxon>
    </lineage>
</organism>
<feature type="coiled-coil region" evidence="1">
    <location>
        <begin position="187"/>
        <end position="240"/>
    </location>
</feature>
<evidence type="ECO:0000313" key="4">
    <source>
        <dbReference type="Proteomes" id="UP001259832"/>
    </source>
</evidence>
<gene>
    <name evidence="3" type="ORF">P3T76_014429</name>
</gene>
<feature type="compositionally biased region" description="Pro residues" evidence="2">
    <location>
        <begin position="857"/>
        <end position="870"/>
    </location>
</feature>
<accession>A0AAD9G191</accession>